<keyword evidence="2 7" id="KW-0548">Nucleotidyltransferase</keyword>
<feature type="non-terminal residue" evidence="7">
    <location>
        <position position="240"/>
    </location>
</feature>
<dbReference type="AlphaFoldDB" id="K1TJP5"/>
<organism evidence="7">
    <name type="scientific">human gut metagenome</name>
    <dbReference type="NCBI Taxonomy" id="408170"/>
    <lineage>
        <taxon>unclassified sequences</taxon>
        <taxon>metagenomes</taxon>
        <taxon>organismal metagenomes</taxon>
    </lineage>
</organism>
<feature type="domain" description="DNA polymerase III alpha subunit finger" evidence="6">
    <location>
        <begin position="158"/>
        <end position="240"/>
    </location>
</feature>
<evidence type="ECO:0000259" key="5">
    <source>
        <dbReference type="Pfam" id="PF07733"/>
    </source>
</evidence>
<keyword evidence="3" id="KW-0235">DNA replication</keyword>
<dbReference type="EMBL" id="AJWZ01002798">
    <property type="protein sequence ID" value="EKC69983.1"/>
    <property type="molecule type" value="Genomic_DNA"/>
</dbReference>
<reference evidence="7" key="1">
    <citation type="journal article" date="2013" name="Environ. Microbiol.">
        <title>Microbiota from the distal guts of lean and obese adolescents exhibit partial functional redundancy besides clear differences in community structure.</title>
        <authorList>
            <person name="Ferrer M."/>
            <person name="Ruiz A."/>
            <person name="Lanza F."/>
            <person name="Haange S.B."/>
            <person name="Oberbach A."/>
            <person name="Till H."/>
            <person name="Bargiela R."/>
            <person name="Campoy C."/>
            <person name="Segura M.T."/>
            <person name="Richter M."/>
            <person name="von Bergen M."/>
            <person name="Seifert J."/>
            <person name="Suarez A."/>
        </authorList>
    </citation>
    <scope>NUCLEOTIDE SEQUENCE</scope>
</reference>
<evidence type="ECO:0000256" key="4">
    <source>
        <dbReference type="ARBA" id="ARBA00022932"/>
    </source>
</evidence>
<dbReference type="InterPro" id="IPR004805">
    <property type="entry name" value="DnaE2/DnaE/PolC"/>
</dbReference>
<keyword evidence="1 7" id="KW-0808">Transferase</keyword>
<evidence type="ECO:0000256" key="2">
    <source>
        <dbReference type="ARBA" id="ARBA00022695"/>
    </source>
</evidence>
<protein>
    <submittedName>
        <fullName evidence="7">Protein containing Bacterial DNA polymerase III, alpha subunit domain protein</fullName>
        <ecNumber evidence="7">2.7.7.7</ecNumber>
    </submittedName>
</protein>
<evidence type="ECO:0000313" key="7">
    <source>
        <dbReference type="EMBL" id="EKC69983.1"/>
    </source>
</evidence>
<dbReference type="InterPro" id="IPR011708">
    <property type="entry name" value="DNA_pol3_alpha_NTPase_dom"/>
</dbReference>
<dbReference type="GO" id="GO:0003887">
    <property type="term" value="F:DNA-directed DNA polymerase activity"/>
    <property type="evidence" value="ECO:0007669"/>
    <property type="project" value="UniProtKB-KW"/>
</dbReference>
<dbReference type="InterPro" id="IPR044923">
    <property type="entry name" value="PolC_middle_finger_sf"/>
</dbReference>
<dbReference type="PANTHER" id="PTHR32294:SF5">
    <property type="entry name" value="DNA POLYMERASE III POLC-TYPE"/>
    <property type="match status" value="1"/>
</dbReference>
<keyword evidence="4" id="KW-0239">DNA-directed DNA polymerase</keyword>
<gene>
    <name evidence="7" type="ORF">OBE_04119</name>
</gene>
<dbReference type="InterPro" id="IPR040982">
    <property type="entry name" value="DNA_pol3_finger"/>
</dbReference>
<evidence type="ECO:0000259" key="6">
    <source>
        <dbReference type="Pfam" id="PF17657"/>
    </source>
</evidence>
<evidence type="ECO:0000256" key="1">
    <source>
        <dbReference type="ARBA" id="ARBA00022679"/>
    </source>
</evidence>
<dbReference type="EC" id="2.7.7.7" evidence="7"/>
<accession>K1TJP5</accession>
<feature type="domain" description="Bacterial DNA polymerase III alpha subunit NTPase" evidence="5">
    <location>
        <begin position="66"/>
        <end position="144"/>
    </location>
</feature>
<dbReference type="PANTHER" id="PTHR32294">
    <property type="entry name" value="DNA POLYMERASE III SUBUNIT ALPHA"/>
    <property type="match status" value="1"/>
</dbReference>
<dbReference type="Gene3D" id="1.10.150.700">
    <property type="entry name" value="PolC, middle finger domain"/>
    <property type="match status" value="1"/>
</dbReference>
<name>K1TJP5_9ZZZZ</name>
<feature type="domain" description="Bacterial DNA polymerase III alpha subunit NTPase" evidence="5">
    <location>
        <begin position="1"/>
        <end position="65"/>
    </location>
</feature>
<proteinExistence type="predicted"/>
<dbReference type="Pfam" id="PF17657">
    <property type="entry name" value="DNA_pol3_finger"/>
    <property type="match status" value="1"/>
</dbReference>
<dbReference type="Pfam" id="PF07733">
    <property type="entry name" value="DNA_pol3_alpha"/>
    <property type="match status" value="2"/>
</dbReference>
<evidence type="ECO:0000256" key="3">
    <source>
        <dbReference type="ARBA" id="ARBA00022705"/>
    </source>
</evidence>
<dbReference type="Gene3D" id="3.30.1900.20">
    <property type="match status" value="2"/>
</dbReference>
<sequence length="240" mass="26724">MPFETFLGFHGDKAPDIDLNFSGEYQGKAHRYTEELFGKTHVFKAGTIASVADKTAYGYVLKYLEERNIRANKAEIDRLARGCTGVKRTTGQHPGGMVVVPNEYDIYDFTPVQYPADDTESDMETTHFDFRSMHDTILKLDELGHDVPTLDKHLEDMTGINVTDIDICDPEIIKLCTSPEPLGVTPEDISWKTGTLSIPEMGTSFVCQMLLEAQPKTFADLLQISGLSHGTDVWNGNAQD</sequence>
<dbReference type="GO" id="GO:0008408">
    <property type="term" value="F:3'-5' exonuclease activity"/>
    <property type="evidence" value="ECO:0007669"/>
    <property type="project" value="InterPro"/>
</dbReference>
<comment type="caution">
    <text evidence="7">The sequence shown here is derived from an EMBL/GenBank/DDBJ whole genome shotgun (WGS) entry which is preliminary data.</text>
</comment>
<dbReference type="GO" id="GO:0006260">
    <property type="term" value="P:DNA replication"/>
    <property type="evidence" value="ECO:0007669"/>
    <property type="project" value="UniProtKB-KW"/>
</dbReference>